<gene>
    <name evidence="9" type="ORF">F6R98_00720</name>
</gene>
<dbReference type="CDD" id="cd11386">
    <property type="entry name" value="MCP_signal"/>
    <property type="match status" value="1"/>
</dbReference>
<keyword evidence="3 5" id="KW-0807">Transducer</keyword>
<keyword evidence="6" id="KW-0472">Membrane</keyword>
<dbReference type="GO" id="GO:0007165">
    <property type="term" value="P:signal transduction"/>
    <property type="evidence" value="ECO:0007669"/>
    <property type="project" value="UniProtKB-KW"/>
</dbReference>
<dbReference type="PROSITE" id="PS50885">
    <property type="entry name" value="HAMP"/>
    <property type="match status" value="1"/>
</dbReference>
<dbReference type="PROSITE" id="PS50111">
    <property type="entry name" value="CHEMOTAXIS_TRANSDUC_2"/>
    <property type="match status" value="1"/>
</dbReference>
<dbReference type="GO" id="GO:0004888">
    <property type="term" value="F:transmembrane signaling receptor activity"/>
    <property type="evidence" value="ECO:0007669"/>
    <property type="project" value="TreeGrafter"/>
</dbReference>
<dbReference type="Gene3D" id="1.20.120.1530">
    <property type="match status" value="2"/>
</dbReference>
<dbReference type="Gene3D" id="1.10.287.950">
    <property type="entry name" value="Methyl-accepting chemotaxis protein"/>
    <property type="match status" value="1"/>
</dbReference>
<keyword evidence="2" id="KW-0488">Methylation</keyword>
<keyword evidence="6" id="KW-0812">Transmembrane</keyword>
<dbReference type="FunFam" id="1.10.287.950:FF:000001">
    <property type="entry name" value="Methyl-accepting chemotaxis sensory transducer"/>
    <property type="match status" value="1"/>
</dbReference>
<dbReference type="InterPro" id="IPR051310">
    <property type="entry name" value="MCP_chemotaxis"/>
</dbReference>
<dbReference type="EMBL" id="CP044205">
    <property type="protein sequence ID" value="QFY41321.1"/>
    <property type="molecule type" value="Genomic_DNA"/>
</dbReference>
<dbReference type="Pfam" id="PF00015">
    <property type="entry name" value="MCPsignal"/>
    <property type="match status" value="1"/>
</dbReference>
<dbReference type="GO" id="GO:0005886">
    <property type="term" value="C:plasma membrane"/>
    <property type="evidence" value="ECO:0007669"/>
    <property type="project" value="TreeGrafter"/>
</dbReference>
<dbReference type="InterPro" id="IPR004089">
    <property type="entry name" value="MCPsignal_dom"/>
</dbReference>
<evidence type="ECO:0000256" key="1">
    <source>
        <dbReference type="ARBA" id="ARBA00004370"/>
    </source>
</evidence>
<reference evidence="9 10" key="1">
    <citation type="submission" date="2019-09" db="EMBL/GenBank/DDBJ databases">
        <title>Ecophysiology of the spiral-shaped methanotroph Methylospira mobilis as revealed by the complete genome sequence.</title>
        <authorList>
            <person name="Oshkin I.Y."/>
            <person name="Dedysh S.N."/>
            <person name="Miroshnikov K."/>
            <person name="Danilova O.V."/>
            <person name="Hakobyan A."/>
            <person name="Liesack W."/>
        </authorList>
    </citation>
    <scope>NUCLEOTIDE SEQUENCE [LARGE SCALE GENOMIC DNA]</scope>
    <source>
        <strain evidence="9 10">Shm1</strain>
    </source>
</reference>
<keyword evidence="10" id="KW-1185">Reference proteome</keyword>
<feature type="domain" description="HAMP" evidence="8">
    <location>
        <begin position="407"/>
        <end position="459"/>
    </location>
</feature>
<dbReference type="CDD" id="cd06225">
    <property type="entry name" value="HAMP"/>
    <property type="match status" value="1"/>
</dbReference>
<organism evidence="9 10">
    <name type="scientific">Candidatus Methylospira mobilis</name>
    <dbReference type="NCBI Taxonomy" id="1808979"/>
    <lineage>
        <taxon>Bacteria</taxon>
        <taxon>Pseudomonadati</taxon>
        <taxon>Pseudomonadota</taxon>
        <taxon>Gammaproteobacteria</taxon>
        <taxon>Methylococcales</taxon>
        <taxon>Methylococcaceae</taxon>
        <taxon>Candidatus Methylospira</taxon>
    </lineage>
</organism>
<dbReference type="Proteomes" id="UP000325755">
    <property type="component" value="Chromosome"/>
</dbReference>
<feature type="domain" description="Methyl-accepting transducer" evidence="7">
    <location>
        <begin position="464"/>
        <end position="693"/>
    </location>
</feature>
<sequence length="709" mass="76445">MERVELTMRFSDLSIKKQLQLAIGLLLVLLISVGALAVYLLNDINSHVADLAGRRFQQFENINNLLISLGNNSKCVRSALLLKDETQIAKQYNDIAESQKIIANATAELDKSLYTDGGRQLFNNLTATQTNYTAALEHFIALAKNPAKKEDALQYLAVDFRAIQHEYEKSAGALKQHITDHVKQSIEDTDASISVNSYVISTLSVLGSIVGAFVGIMILRLLFQRLGGDPYHATEITRQIANGNLSTTIELKPGDNSSLLASIKTVQEKLQVIFDIRNYVGQAVRGDFTQQIDLSGKYGFELEISESLNLLNAGLLDKIGGNPDEAVMAASRIAAGDLESHVPVRADDNGSILAEMSAMRNNLQMIIDDVRKVVEATVIGDFSSRIDETGRQGYAKTLAELLNRLCRTADEGLSDVARLADALAQGDLTQRIDKHYPGLFGKTANSINSTRDNLSSMISDVNDSVNTIHNSAVEIATGNLDLSQRTEQHAASLEQTASSMEQLASTVKQNADNARLANQLAMETSAVALKGGAVVGEVVSTMNSIQASSNKVVDIIGVIDSLAFQTNILALNAAVEAARAGEQGRGFAVVASEVRSLAQRSAEAAKEIKQLISDSVEKVESGHRQVEDAGHTMNEIVTSVRRVTDIMSEISAASAEQSSGIDQINLAISQMDAVTQQNAALVEEAAGAAETLEHQARNLRNLVSVFQLK</sequence>
<comment type="subcellular location">
    <subcellularLocation>
        <location evidence="1">Membrane</location>
    </subcellularLocation>
</comment>
<keyword evidence="6" id="KW-1133">Transmembrane helix</keyword>
<comment type="similarity">
    <text evidence="4">Belongs to the methyl-accepting chemotaxis (MCP) protein family.</text>
</comment>
<dbReference type="GO" id="GO:0006935">
    <property type="term" value="P:chemotaxis"/>
    <property type="evidence" value="ECO:0007669"/>
    <property type="project" value="TreeGrafter"/>
</dbReference>
<dbReference type="Pfam" id="PF00672">
    <property type="entry name" value="HAMP"/>
    <property type="match status" value="1"/>
</dbReference>
<dbReference type="Pfam" id="PF12729">
    <property type="entry name" value="4HB_MCP_1"/>
    <property type="match status" value="1"/>
</dbReference>
<dbReference type="AlphaFoldDB" id="A0A5Q0BGH5"/>
<dbReference type="SMART" id="SM00304">
    <property type="entry name" value="HAMP"/>
    <property type="match status" value="2"/>
</dbReference>
<dbReference type="PANTHER" id="PTHR43531">
    <property type="entry name" value="PROTEIN ICFG"/>
    <property type="match status" value="1"/>
</dbReference>
<dbReference type="SMART" id="SM00283">
    <property type="entry name" value="MA"/>
    <property type="match status" value="1"/>
</dbReference>
<evidence type="ECO:0000259" key="8">
    <source>
        <dbReference type="PROSITE" id="PS50885"/>
    </source>
</evidence>
<feature type="transmembrane region" description="Helical" evidence="6">
    <location>
        <begin position="21"/>
        <end position="41"/>
    </location>
</feature>
<evidence type="ECO:0000313" key="10">
    <source>
        <dbReference type="Proteomes" id="UP000325755"/>
    </source>
</evidence>
<feature type="transmembrane region" description="Helical" evidence="6">
    <location>
        <begin position="198"/>
        <end position="223"/>
    </location>
</feature>
<evidence type="ECO:0000256" key="2">
    <source>
        <dbReference type="ARBA" id="ARBA00022481"/>
    </source>
</evidence>
<dbReference type="InParanoid" id="A0A5Q0BGH5"/>
<evidence type="ECO:0000256" key="4">
    <source>
        <dbReference type="ARBA" id="ARBA00029447"/>
    </source>
</evidence>
<dbReference type="PANTHER" id="PTHR43531:SF14">
    <property type="entry name" value="METHYL-ACCEPTING CHEMOTAXIS PROTEIN I-RELATED"/>
    <property type="match status" value="1"/>
</dbReference>
<name>A0A5Q0BGH5_9GAMM</name>
<dbReference type="CDD" id="cd19411">
    <property type="entry name" value="MCP2201-like_sensor"/>
    <property type="match status" value="1"/>
</dbReference>
<protein>
    <submittedName>
        <fullName evidence="9">Chemotaxis protein</fullName>
    </submittedName>
</protein>
<dbReference type="KEGG" id="mmob:F6R98_00720"/>
<dbReference type="FunCoup" id="A0A5Q0BGH5">
    <property type="interactions" value="170"/>
</dbReference>
<dbReference type="SUPFAM" id="SSF58104">
    <property type="entry name" value="Methyl-accepting chemotaxis protein (MCP) signaling domain"/>
    <property type="match status" value="1"/>
</dbReference>
<dbReference type="OrthoDB" id="5557390at2"/>
<evidence type="ECO:0000313" key="9">
    <source>
        <dbReference type="EMBL" id="QFY41321.1"/>
    </source>
</evidence>
<dbReference type="InterPro" id="IPR003660">
    <property type="entry name" value="HAMP_dom"/>
</dbReference>
<evidence type="ECO:0000256" key="6">
    <source>
        <dbReference type="SAM" id="Phobius"/>
    </source>
</evidence>
<accession>A0A5Q0BGH5</accession>
<evidence type="ECO:0000256" key="5">
    <source>
        <dbReference type="PROSITE-ProRule" id="PRU00284"/>
    </source>
</evidence>
<dbReference type="InterPro" id="IPR024478">
    <property type="entry name" value="HlyB_4HB_MCP"/>
</dbReference>
<dbReference type="InterPro" id="IPR047347">
    <property type="entry name" value="YvaQ-like_sensor"/>
</dbReference>
<evidence type="ECO:0000256" key="3">
    <source>
        <dbReference type="ARBA" id="ARBA00023224"/>
    </source>
</evidence>
<evidence type="ECO:0000259" key="7">
    <source>
        <dbReference type="PROSITE" id="PS50111"/>
    </source>
</evidence>
<proteinExistence type="inferred from homology"/>